<reference evidence="2 3" key="1">
    <citation type="submission" date="2023-01" db="EMBL/GenBank/DDBJ databases">
        <title>Novel diversity within Roseofilum (Cyanobacteria; Desertifilaceae) from marine benthic mats with descriptions of four novel species.</title>
        <authorList>
            <person name="Wang Y."/>
            <person name="Berthold D.E."/>
            <person name="Hu J."/>
            <person name="Lefler F.W."/>
            <person name="Laughinghouse H.D. IV."/>
        </authorList>
    </citation>
    <scope>NUCLEOTIDE SEQUENCE [LARGE SCALE GENOMIC DNA]</scope>
    <source>
        <strain evidence="2 3">BLCC-M143</strain>
    </source>
</reference>
<sequence>MVNSIRIVWRSQTAEMGCDRAEKPKKLQQRMSKARMHSQRELQRLQPQFF</sequence>
<evidence type="ECO:0000313" key="2">
    <source>
        <dbReference type="EMBL" id="MDJ1185273.1"/>
    </source>
</evidence>
<dbReference type="Proteomes" id="UP001232992">
    <property type="component" value="Unassembled WGS sequence"/>
</dbReference>
<feature type="region of interest" description="Disordered" evidence="1">
    <location>
        <begin position="31"/>
        <end position="50"/>
    </location>
</feature>
<dbReference type="EMBL" id="JAQOSQ010000030">
    <property type="protein sequence ID" value="MDJ1185273.1"/>
    <property type="molecule type" value="Genomic_DNA"/>
</dbReference>
<organism evidence="2 3">
    <name type="scientific">Roseofilum casamattae BLCC-M143</name>
    <dbReference type="NCBI Taxonomy" id="3022442"/>
    <lineage>
        <taxon>Bacteria</taxon>
        <taxon>Bacillati</taxon>
        <taxon>Cyanobacteriota</taxon>
        <taxon>Cyanophyceae</taxon>
        <taxon>Desertifilales</taxon>
        <taxon>Desertifilaceae</taxon>
        <taxon>Roseofilum</taxon>
        <taxon>Roseofilum casamattae</taxon>
    </lineage>
</organism>
<gene>
    <name evidence="2" type="ORF">PMH09_18960</name>
</gene>
<evidence type="ECO:0000256" key="1">
    <source>
        <dbReference type="SAM" id="MobiDB-lite"/>
    </source>
</evidence>
<proteinExistence type="predicted"/>
<name>A0ABT7C3S5_9CYAN</name>
<comment type="caution">
    <text evidence="2">The sequence shown here is derived from an EMBL/GenBank/DDBJ whole genome shotgun (WGS) entry which is preliminary data.</text>
</comment>
<accession>A0ABT7C3S5</accession>
<evidence type="ECO:0000313" key="3">
    <source>
        <dbReference type="Proteomes" id="UP001232992"/>
    </source>
</evidence>
<keyword evidence="3" id="KW-1185">Reference proteome</keyword>
<protein>
    <submittedName>
        <fullName evidence="2">Uncharacterized protein</fullName>
    </submittedName>
</protein>
<dbReference type="RefSeq" id="WP_283759918.1">
    <property type="nucleotide sequence ID" value="NZ_JAQOSQ010000030.1"/>
</dbReference>